<evidence type="ECO:0000256" key="1">
    <source>
        <dbReference type="ARBA" id="ARBA00022649"/>
    </source>
</evidence>
<proteinExistence type="inferred from homology"/>
<dbReference type="InterPro" id="IPR029494">
    <property type="entry name" value="DarT"/>
</dbReference>
<dbReference type="GO" id="GO:0016779">
    <property type="term" value="F:nucleotidyltransferase activity"/>
    <property type="evidence" value="ECO:0007669"/>
    <property type="project" value="UniProtKB-UniRule"/>
</dbReference>
<comment type="catalytic activity">
    <reaction evidence="6">
        <text>a thymidine in DNA + NAD(+) = an N-(ADP-alpha-D-ribosyl)-thymidine in DNA + nicotinamide + H(+)</text>
        <dbReference type="Rhea" id="RHEA:71651"/>
        <dbReference type="Rhea" id="RHEA-COMP:13556"/>
        <dbReference type="Rhea" id="RHEA-COMP:18051"/>
        <dbReference type="ChEBI" id="CHEBI:15378"/>
        <dbReference type="ChEBI" id="CHEBI:17154"/>
        <dbReference type="ChEBI" id="CHEBI:57540"/>
        <dbReference type="ChEBI" id="CHEBI:137386"/>
        <dbReference type="ChEBI" id="CHEBI:191199"/>
    </reaction>
</comment>
<dbReference type="Proteomes" id="UP000255098">
    <property type="component" value="Unassembled WGS sequence"/>
</dbReference>
<evidence type="ECO:0000256" key="3">
    <source>
        <dbReference type="ARBA" id="ARBA00022679"/>
    </source>
</evidence>
<dbReference type="AlphaFoldDB" id="A0A379AS39"/>
<keyword evidence="2 6" id="KW-0328">Glycosyltransferase</keyword>
<evidence type="ECO:0000256" key="5">
    <source>
        <dbReference type="ARBA" id="ARBA00023125"/>
    </source>
</evidence>
<evidence type="ECO:0000256" key="7">
    <source>
        <dbReference type="SAM" id="MobiDB-lite"/>
    </source>
</evidence>
<keyword evidence="5 6" id="KW-0238">DNA-binding</keyword>
<evidence type="ECO:0000313" key="10">
    <source>
        <dbReference type="Proteomes" id="UP000255098"/>
    </source>
</evidence>
<evidence type="ECO:0000313" key="9">
    <source>
        <dbReference type="EMBL" id="SUB24195.1"/>
    </source>
</evidence>
<name>A0A379AS39_AVIAV</name>
<keyword evidence="1 6" id="KW-1277">Toxin-antitoxin system</keyword>
<evidence type="ECO:0000256" key="6">
    <source>
        <dbReference type="PROSITE-ProRule" id="PRU01362"/>
    </source>
</evidence>
<dbReference type="PROSITE" id="PS52018">
    <property type="entry name" value="DART"/>
    <property type="match status" value="1"/>
</dbReference>
<feature type="region of interest" description="Disordered" evidence="7">
    <location>
        <begin position="217"/>
        <end position="242"/>
    </location>
</feature>
<organism evidence="9 10">
    <name type="scientific">Avibacterium avium</name>
    <name type="common">Pasteurella avium</name>
    <dbReference type="NCBI Taxonomy" id="751"/>
    <lineage>
        <taxon>Bacteria</taxon>
        <taxon>Pseudomonadati</taxon>
        <taxon>Pseudomonadota</taxon>
        <taxon>Gammaproteobacteria</taxon>
        <taxon>Pasteurellales</taxon>
        <taxon>Pasteurellaceae</taxon>
        <taxon>Avibacterium</taxon>
    </lineage>
</organism>
<reference evidence="9 10" key="1">
    <citation type="submission" date="2018-06" db="EMBL/GenBank/DDBJ databases">
        <authorList>
            <consortium name="Pathogen Informatics"/>
            <person name="Doyle S."/>
        </authorList>
    </citation>
    <scope>NUCLEOTIDE SEQUENCE [LARGE SCALE GENOMIC DNA]</scope>
    <source>
        <strain evidence="10">NCTC 11297</strain>
    </source>
</reference>
<evidence type="ECO:0000256" key="2">
    <source>
        <dbReference type="ARBA" id="ARBA00022676"/>
    </source>
</evidence>
<dbReference type="EMBL" id="UGSP01000001">
    <property type="protein sequence ID" value="SUB24195.1"/>
    <property type="molecule type" value="Genomic_DNA"/>
</dbReference>
<sequence>MLELKEVELIKEIIKKRNIKWLCHFTPRENLEFIKRDGLQPRNLITHHYRVTDSGRFDRFKNSICLSISKPNKWMFDKKKESGLDLCLLLINPDVLFEKECLFYPHNAATASYRNIDVNELKGAQAFENLFLPSISYQKANADPTTIYRSDKLDCETTSDQAEVQCLDIIEPKYIEHILNGNYIPLEYKDILNYAEGRKEKISELLGVINSISRTKIPKSSSTEDNKNKGENQTPKEFRNNNSSSILRELLKSYNNDKLQENHKNNNLSNNERINKKFEEIFSNKLKENNGFNNFLNKENLEKDSGKKEEKFDDLHKYKKLNVSSSSSGDGPCSIIIIILILLFLIL</sequence>
<gene>
    <name evidence="9" type="ORF">NCTC11297_01225</name>
</gene>
<accession>A0A379AS39</accession>
<keyword evidence="3 6" id="KW-0808">Transferase</keyword>
<feature type="binding site" evidence="6">
    <location>
        <position position="56"/>
    </location>
    <ligand>
        <name>NAD(+)</name>
        <dbReference type="ChEBI" id="CHEBI:57540"/>
    </ligand>
</feature>
<dbReference type="GO" id="GO:0003677">
    <property type="term" value="F:DNA binding"/>
    <property type="evidence" value="ECO:0007669"/>
    <property type="project" value="UniProtKB-UniRule"/>
</dbReference>
<evidence type="ECO:0000256" key="4">
    <source>
        <dbReference type="ARBA" id="ARBA00022695"/>
    </source>
</evidence>
<feature type="binding site" evidence="6">
    <location>
        <begin position="24"/>
        <end position="26"/>
    </location>
    <ligand>
        <name>NAD(+)</name>
        <dbReference type="ChEBI" id="CHEBI:57540"/>
    </ligand>
</feature>
<feature type="active site" description="Proton acceptor" evidence="6">
    <location>
        <position position="56"/>
    </location>
</feature>
<feature type="domain" description="DarT" evidence="8">
    <location>
        <begin position="20"/>
        <end position="210"/>
    </location>
</feature>
<evidence type="ECO:0000259" key="8">
    <source>
        <dbReference type="PROSITE" id="PS52018"/>
    </source>
</evidence>
<dbReference type="GO" id="GO:0016757">
    <property type="term" value="F:glycosyltransferase activity"/>
    <property type="evidence" value="ECO:0007669"/>
    <property type="project" value="UniProtKB-UniRule"/>
</dbReference>
<dbReference type="RefSeq" id="WP_115249434.1">
    <property type="nucleotide sequence ID" value="NZ_UGSP01000001.1"/>
</dbReference>
<feature type="compositionally biased region" description="Basic and acidic residues" evidence="7">
    <location>
        <begin position="222"/>
        <end position="239"/>
    </location>
</feature>
<comment type="similarity">
    <text evidence="6">Belongs to the DarT ADP-ribosyltransferase family.</text>
</comment>
<feature type="active site" evidence="6">
    <location>
        <position position="163"/>
    </location>
</feature>
<keyword evidence="10" id="KW-1185">Reference proteome</keyword>
<dbReference type="GeneID" id="300133432"/>
<protein>
    <recommendedName>
        <fullName evidence="8">DarT domain-containing protein</fullName>
    </recommendedName>
</protein>
<keyword evidence="4 6" id="KW-0548">Nucleotidyltransferase</keyword>
<comment type="caution">
    <text evidence="6">Lacks conserved residue(s) required for the propagation of feature annotation.</text>
</comment>